<evidence type="ECO:0008006" key="5">
    <source>
        <dbReference type="Google" id="ProtNLM"/>
    </source>
</evidence>
<evidence type="ECO:0000313" key="4">
    <source>
        <dbReference type="Proteomes" id="UP001597145"/>
    </source>
</evidence>
<protein>
    <recommendedName>
        <fullName evidence="5">Serine/threonine protein kinase</fullName>
    </recommendedName>
</protein>
<keyword evidence="2" id="KW-0812">Transmembrane</keyword>
<feature type="transmembrane region" description="Helical" evidence="2">
    <location>
        <begin position="17"/>
        <end position="36"/>
    </location>
</feature>
<keyword evidence="4" id="KW-1185">Reference proteome</keyword>
<evidence type="ECO:0000313" key="3">
    <source>
        <dbReference type="EMBL" id="MFD1535339.1"/>
    </source>
</evidence>
<evidence type="ECO:0000256" key="1">
    <source>
        <dbReference type="SAM" id="MobiDB-lite"/>
    </source>
</evidence>
<sequence>EVPHVSSAVVDPSAGRWAIALVVTAAFMVGGGFLGYTDSAQAAGKPGDNAGSPGRDGQSVTCHTHQPPRDDMLVCNAVAGNGADGKDGAPAAVHR</sequence>
<accession>A0ABW4FXS2</accession>
<keyword evidence="2" id="KW-0472">Membrane</keyword>
<dbReference type="Proteomes" id="UP001597145">
    <property type="component" value="Unassembled WGS sequence"/>
</dbReference>
<organism evidence="3 4">
    <name type="scientific">Pseudonocardia aurantiaca</name>
    <dbReference type="NCBI Taxonomy" id="75290"/>
    <lineage>
        <taxon>Bacteria</taxon>
        <taxon>Bacillati</taxon>
        <taxon>Actinomycetota</taxon>
        <taxon>Actinomycetes</taxon>
        <taxon>Pseudonocardiales</taxon>
        <taxon>Pseudonocardiaceae</taxon>
        <taxon>Pseudonocardia</taxon>
    </lineage>
</organism>
<feature type="region of interest" description="Disordered" evidence="1">
    <location>
        <begin position="38"/>
        <end position="68"/>
    </location>
</feature>
<feature type="non-terminal residue" evidence="3">
    <location>
        <position position="1"/>
    </location>
</feature>
<proteinExistence type="predicted"/>
<reference evidence="4" key="1">
    <citation type="journal article" date="2019" name="Int. J. Syst. Evol. Microbiol.">
        <title>The Global Catalogue of Microorganisms (GCM) 10K type strain sequencing project: providing services to taxonomists for standard genome sequencing and annotation.</title>
        <authorList>
            <consortium name="The Broad Institute Genomics Platform"/>
            <consortium name="The Broad Institute Genome Sequencing Center for Infectious Disease"/>
            <person name="Wu L."/>
            <person name="Ma J."/>
        </authorList>
    </citation>
    <scope>NUCLEOTIDE SEQUENCE [LARGE SCALE GENOMIC DNA]</scope>
    <source>
        <strain evidence="4">JCM 12165</strain>
    </source>
</reference>
<dbReference type="EMBL" id="JBHUCP010000053">
    <property type="protein sequence ID" value="MFD1535339.1"/>
    <property type="molecule type" value="Genomic_DNA"/>
</dbReference>
<evidence type="ECO:0000256" key="2">
    <source>
        <dbReference type="SAM" id="Phobius"/>
    </source>
</evidence>
<name>A0ABW4FXS2_9PSEU</name>
<dbReference type="RefSeq" id="WP_379660132.1">
    <property type="nucleotide sequence ID" value="NZ_JBHUCP010000053.1"/>
</dbReference>
<keyword evidence="2" id="KW-1133">Transmembrane helix</keyword>
<gene>
    <name evidence="3" type="ORF">ACFSCY_38635</name>
</gene>
<comment type="caution">
    <text evidence="3">The sequence shown here is derived from an EMBL/GenBank/DDBJ whole genome shotgun (WGS) entry which is preliminary data.</text>
</comment>